<organism evidence="2 3">
    <name type="scientific">Athelia psychrophila</name>
    <dbReference type="NCBI Taxonomy" id="1759441"/>
    <lineage>
        <taxon>Eukaryota</taxon>
        <taxon>Fungi</taxon>
        <taxon>Dikarya</taxon>
        <taxon>Basidiomycota</taxon>
        <taxon>Agaricomycotina</taxon>
        <taxon>Agaricomycetes</taxon>
        <taxon>Agaricomycetidae</taxon>
        <taxon>Atheliales</taxon>
        <taxon>Atheliaceae</taxon>
        <taxon>Athelia</taxon>
    </lineage>
</organism>
<dbReference type="PANTHER" id="PTHR22642">
    <property type="entry name" value="IMIDAZOLONEPROPIONASE"/>
    <property type="match status" value="1"/>
</dbReference>
<proteinExistence type="predicted"/>
<dbReference type="SUPFAM" id="SSF51338">
    <property type="entry name" value="Composite domain of metallo-dependent hydrolases"/>
    <property type="match status" value="1"/>
</dbReference>
<dbReference type="Pfam" id="PF07969">
    <property type="entry name" value="Amidohydro_3"/>
    <property type="match status" value="1"/>
</dbReference>
<sequence>MCDSGARFLAQAVTAGLDFGSLEAQTEVTSNTTFASENALFYGGTIITMAEGELSPVEALAIGGGKVLAAGTLAEAQKALGSDAKMIDLKGRCILPGFVEPHLHLMLTALTIEFFVNLQPSRITSRKCAIEILTEAARKATPGSWVAAFGYDPSRIAGHEELTADLLDEASPTIPILVINQSGHLAYVNHKAFDTAGVTAQTPDPQGGTYVKVNGQLTGLIKETPAIATFGNLVQKPSPQDYAKWCTATLDTWSSKGCTTIFDAGIGVIAQEADVELLANITSKSSLRLRFIGALAWNIAPTLVSAIKPPFWAGGVKVQAIKVWADGSTQGFTAALNEPYKGGGCGNLLLDAEMESMMGLRLGQGWQLLVHSNGDRATDHTLNTYKNIFSKHPNRDKTIMHRIEHFTVTEPAQLATAKELGLGISHTIGHVNYWGEAFKTWVLGPERAERIDPVREDLDNGLVYSFHSDSPVTEVDPLLYVHTAVTRQMYKIEPPEILGKDQRVELTAALRGITINPAQQVLMADSIGSLEVGKSADLVIIDQDPQMIGMDKLGSLSVLETWFAGCRVYQKMPEHKQTM</sequence>
<dbReference type="Gene3D" id="2.30.40.10">
    <property type="entry name" value="Urease, subunit C, domain 1"/>
    <property type="match status" value="1"/>
</dbReference>
<evidence type="ECO:0000313" key="2">
    <source>
        <dbReference type="EMBL" id="KZP15054.1"/>
    </source>
</evidence>
<dbReference type="InterPro" id="IPR011059">
    <property type="entry name" value="Metal-dep_hydrolase_composite"/>
</dbReference>
<reference evidence="2 3" key="1">
    <citation type="journal article" date="2016" name="Mol. Biol. Evol.">
        <title>Comparative Genomics of Early-Diverging Mushroom-Forming Fungi Provides Insights into the Origins of Lignocellulose Decay Capabilities.</title>
        <authorList>
            <person name="Nagy L.G."/>
            <person name="Riley R."/>
            <person name="Tritt A."/>
            <person name="Adam C."/>
            <person name="Daum C."/>
            <person name="Floudas D."/>
            <person name="Sun H."/>
            <person name="Yadav J.S."/>
            <person name="Pangilinan J."/>
            <person name="Larsson K.H."/>
            <person name="Matsuura K."/>
            <person name="Barry K."/>
            <person name="Labutti K."/>
            <person name="Kuo R."/>
            <person name="Ohm R.A."/>
            <person name="Bhattacharya S.S."/>
            <person name="Shirouzu T."/>
            <person name="Yoshinaga Y."/>
            <person name="Martin F.M."/>
            <person name="Grigoriev I.V."/>
            <person name="Hibbett D.S."/>
        </authorList>
    </citation>
    <scope>NUCLEOTIDE SEQUENCE [LARGE SCALE GENOMIC DNA]</scope>
    <source>
        <strain evidence="2 3">CBS 109695</strain>
    </source>
</reference>
<dbReference type="CDD" id="cd01300">
    <property type="entry name" value="YtcJ_like"/>
    <property type="match status" value="1"/>
</dbReference>
<keyword evidence="3" id="KW-1185">Reference proteome</keyword>
<dbReference type="Gene3D" id="3.10.310.70">
    <property type="match status" value="1"/>
</dbReference>
<feature type="domain" description="Amidohydrolase 3" evidence="1">
    <location>
        <begin position="86"/>
        <end position="569"/>
    </location>
</feature>
<dbReference type="EMBL" id="KV417609">
    <property type="protein sequence ID" value="KZP15054.1"/>
    <property type="molecule type" value="Genomic_DNA"/>
</dbReference>
<dbReference type="AlphaFoldDB" id="A0A166DTM9"/>
<dbReference type="PANTHER" id="PTHR22642:SF2">
    <property type="entry name" value="PROTEIN LONG AFTER FAR-RED 3"/>
    <property type="match status" value="1"/>
</dbReference>
<dbReference type="Proteomes" id="UP000076532">
    <property type="component" value="Unassembled WGS sequence"/>
</dbReference>
<dbReference type="OrthoDB" id="3501663at2759"/>
<dbReference type="InterPro" id="IPR033932">
    <property type="entry name" value="YtcJ-like"/>
</dbReference>
<gene>
    <name evidence="2" type="ORF">FIBSPDRAFT_96260</name>
</gene>
<dbReference type="InterPro" id="IPR013108">
    <property type="entry name" value="Amidohydro_3"/>
</dbReference>
<evidence type="ECO:0000259" key="1">
    <source>
        <dbReference type="Pfam" id="PF07969"/>
    </source>
</evidence>
<dbReference type="STRING" id="436010.A0A166DTM9"/>
<name>A0A166DTM9_9AGAM</name>
<protein>
    <submittedName>
        <fullName evidence="2">Amidohydrolase 3</fullName>
    </submittedName>
</protein>
<dbReference type="InterPro" id="IPR032466">
    <property type="entry name" value="Metal_Hydrolase"/>
</dbReference>
<accession>A0A166DTM9</accession>
<dbReference type="Gene3D" id="3.20.20.140">
    <property type="entry name" value="Metal-dependent hydrolases"/>
    <property type="match status" value="1"/>
</dbReference>
<evidence type="ECO:0000313" key="3">
    <source>
        <dbReference type="Proteomes" id="UP000076532"/>
    </source>
</evidence>
<dbReference type="GO" id="GO:0016810">
    <property type="term" value="F:hydrolase activity, acting on carbon-nitrogen (but not peptide) bonds"/>
    <property type="evidence" value="ECO:0007669"/>
    <property type="project" value="InterPro"/>
</dbReference>
<dbReference type="SUPFAM" id="SSF51556">
    <property type="entry name" value="Metallo-dependent hydrolases"/>
    <property type="match status" value="1"/>
</dbReference>